<organism evidence="2 3">
    <name type="scientific">Liparis tanakae</name>
    <name type="common">Tanaka's snailfish</name>
    <dbReference type="NCBI Taxonomy" id="230148"/>
    <lineage>
        <taxon>Eukaryota</taxon>
        <taxon>Metazoa</taxon>
        <taxon>Chordata</taxon>
        <taxon>Craniata</taxon>
        <taxon>Vertebrata</taxon>
        <taxon>Euteleostomi</taxon>
        <taxon>Actinopterygii</taxon>
        <taxon>Neopterygii</taxon>
        <taxon>Teleostei</taxon>
        <taxon>Neoteleostei</taxon>
        <taxon>Acanthomorphata</taxon>
        <taxon>Eupercaria</taxon>
        <taxon>Perciformes</taxon>
        <taxon>Cottioidei</taxon>
        <taxon>Cottales</taxon>
        <taxon>Liparidae</taxon>
        <taxon>Liparis</taxon>
    </lineage>
</organism>
<evidence type="ECO:0000256" key="1">
    <source>
        <dbReference type="SAM" id="MobiDB-lite"/>
    </source>
</evidence>
<dbReference type="AlphaFoldDB" id="A0A4Z2FVE6"/>
<comment type="caution">
    <text evidence="2">The sequence shown here is derived from an EMBL/GenBank/DDBJ whole genome shotgun (WGS) entry which is preliminary data.</text>
</comment>
<dbReference type="EMBL" id="SRLO01000885">
    <property type="protein sequence ID" value="TNN44773.1"/>
    <property type="molecule type" value="Genomic_DNA"/>
</dbReference>
<evidence type="ECO:0000313" key="3">
    <source>
        <dbReference type="Proteomes" id="UP000314294"/>
    </source>
</evidence>
<accession>A0A4Z2FVE6</accession>
<proteinExistence type="predicted"/>
<feature type="compositionally biased region" description="Basic and acidic residues" evidence="1">
    <location>
        <begin position="42"/>
        <end position="51"/>
    </location>
</feature>
<keyword evidence="3" id="KW-1185">Reference proteome</keyword>
<name>A0A4Z2FVE6_9TELE</name>
<dbReference type="Proteomes" id="UP000314294">
    <property type="component" value="Unassembled WGS sequence"/>
</dbReference>
<gene>
    <name evidence="2" type="ORF">EYF80_045022</name>
</gene>
<protein>
    <submittedName>
        <fullName evidence="2">Uncharacterized protein</fullName>
    </submittedName>
</protein>
<evidence type="ECO:0000313" key="2">
    <source>
        <dbReference type="EMBL" id="TNN44773.1"/>
    </source>
</evidence>
<feature type="region of interest" description="Disordered" evidence="1">
    <location>
        <begin position="40"/>
        <end position="76"/>
    </location>
</feature>
<feature type="compositionally biased region" description="Low complexity" evidence="1">
    <location>
        <begin position="59"/>
        <end position="76"/>
    </location>
</feature>
<reference evidence="2 3" key="1">
    <citation type="submission" date="2019-03" db="EMBL/GenBank/DDBJ databases">
        <title>First draft genome of Liparis tanakae, snailfish: a comprehensive survey of snailfish specific genes.</title>
        <authorList>
            <person name="Kim W."/>
            <person name="Song I."/>
            <person name="Jeong J.-H."/>
            <person name="Kim D."/>
            <person name="Kim S."/>
            <person name="Ryu S."/>
            <person name="Song J.Y."/>
            <person name="Lee S.K."/>
        </authorList>
    </citation>
    <scope>NUCLEOTIDE SEQUENCE [LARGE SCALE GENOMIC DNA]</scope>
    <source>
        <tissue evidence="2">Muscle</tissue>
    </source>
</reference>
<sequence length="102" mass="10817">METPLRGKQLKGLRFLLLTDFLTDNKEQEANYSAVCRGRHRGAPESRRPDTEFESQSHSSSGVCSSGVCSSGVCSSGVCSSGVCSSGVCSSGVWLLWESAPP</sequence>